<dbReference type="EMBL" id="JBGFUD010002916">
    <property type="protein sequence ID" value="MFH4978156.1"/>
    <property type="molecule type" value="Genomic_DNA"/>
</dbReference>
<feature type="compositionally biased region" description="Low complexity" evidence="1">
    <location>
        <begin position="12"/>
        <end position="36"/>
    </location>
</feature>
<evidence type="ECO:0000256" key="1">
    <source>
        <dbReference type="SAM" id="MobiDB-lite"/>
    </source>
</evidence>
<feature type="compositionally biased region" description="Polar residues" evidence="1">
    <location>
        <begin position="278"/>
        <end position="287"/>
    </location>
</feature>
<feature type="compositionally biased region" description="Polar residues" evidence="1">
    <location>
        <begin position="1"/>
        <end position="11"/>
    </location>
</feature>
<gene>
    <name evidence="2" type="ORF">AB6A40_004865</name>
</gene>
<feature type="region of interest" description="Disordered" evidence="1">
    <location>
        <begin position="309"/>
        <end position="365"/>
    </location>
</feature>
<organism evidence="2 3">
    <name type="scientific">Gnathostoma spinigerum</name>
    <dbReference type="NCBI Taxonomy" id="75299"/>
    <lineage>
        <taxon>Eukaryota</taxon>
        <taxon>Metazoa</taxon>
        <taxon>Ecdysozoa</taxon>
        <taxon>Nematoda</taxon>
        <taxon>Chromadorea</taxon>
        <taxon>Rhabditida</taxon>
        <taxon>Spirurina</taxon>
        <taxon>Gnathostomatomorpha</taxon>
        <taxon>Gnathostomatoidea</taxon>
        <taxon>Gnathostomatidae</taxon>
        <taxon>Gnathostoma</taxon>
    </lineage>
</organism>
<feature type="compositionally biased region" description="Polar residues" evidence="1">
    <location>
        <begin position="188"/>
        <end position="199"/>
    </location>
</feature>
<feature type="compositionally biased region" description="Polar residues" evidence="1">
    <location>
        <begin position="169"/>
        <end position="181"/>
    </location>
</feature>
<name>A0ABD6EES8_9BILA</name>
<feature type="compositionally biased region" description="Basic residues" evidence="1">
    <location>
        <begin position="58"/>
        <end position="67"/>
    </location>
</feature>
<feature type="region of interest" description="Disordered" evidence="1">
    <location>
        <begin position="242"/>
        <end position="289"/>
    </location>
</feature>
<feature type="compositionally biased region" description="Polar residues" evidence="1">
    <location>
        <begin position="356"/>
        <end position="365"/>
    </location>
</feature>
<dbReference type="AlphaFoldDB" id="A0ABD6EES8"/>
<evidence type="ECO:0000313" key="2">
    <source>
        <dbReference type="EMBL" id="MFH4978156.1"/>
    </source>
</evidence>
<feature type="compositionally biased region" description="Low complexity" evidence="1">
    <location>
        <begin position="91"/>
        <end position="113"/>
    </location>
</feature>
<comment type="caution">
    <text evidence="2">The sequence shown here is derived from an EMBL/GenBank/DDBJ whole genome shotgun (WGS) entry which is preliminary data.</text>
</comment>
<feature type="compositionally biased region" description="Polar residues" evidence="1">
    <location>
        <begin position="114"/>
        <end position="124"/>
    </location>
</feature>
<evidence type="ECO:0000313" key="3">
    <source>
        <dbReference type="Proteomes" id="UP001608902"/>
    </source>
</evidence>
<feature type="compositionally biased region" description="Basic residues" evidence="1">
    <location>
        <begin position="310"/>
        <end position="323"/>
    </location>
</feature>
<accession>A0ABD6EES8</accession>
<proteinExistence type="predicted"/>
<feature type="compositionally biased region" description="Basic and acidic residues" evidence="1">
    <location>
        <begin position="265"/>
        <end position="277"/>
    </location>
</feature>
<dbReference type="Proteomes" id="UP001608902">
    <property type="component" value="Unassembled WGS sequence"/>
</dbReference>
<reference evidence="2 3" key="1">
    <citation type="submission" date="2024-08" db="EMBL/GenBank/DDBJ databases">
        <title>Gnathostoma spinigerum genome.</title>
        <authorList>
            <person name="Gonzalez-Bertolin B."/>
            <person name="Monzon S."/>
            <person name="Zaballos A."/>
            <person name="Jimenez P."/>
            <person name="Dekumyoy P."/>
            <person name="Varona S."/>
            <person name="Cuesta I."/>
            <person name="Sumanam S."/>
            <person name="Adisakwattana P."/>
            <person name="Gasser R.B."/>
            <person name="Hernandez-Gonzalez A."/>
            <person name="Young N.D."/>
            <person name="Perteguer M.J."/>
        </authorList>
    </citation>
    <scope>NUCLEOTIDE SEQUENCE [LARGE SCALE GENOMIC DNA]</scope>
    <source>
        <strain evidence="2">AL3</strain>
        <tissue evidence="2">Liver</tissue>
    </source>
</reference>
<feature type="compositionally biased region" description="Polar residues" evidence="1">
    <location>
        <begin position="68"/>
        <end position="84"/>
    </location>
</feature>
<keyword evidence="3" id="KW-1185">Reference proteome</keyword>
<feature type="region of interest" description="Disordered" evidence="1">
    <location>
        <begin position="158"/>
        <end position="199"/>
    </location>
</feature>
<protein>
    <submittedName>
        <fullName evidence="2">Uncharacterized protein</fullName>
    </submittedName>
</protein>
<feature type="region of interest" description="Disordered" evidence="1">
    <location>
        <begin position="1"/>
        <end position="125"/>
    </location>
</feature>
<sequence>MRTSSLNGYQHSSGSGTTTSSTASRSSTKSYSTSTTDRQNDDESDSDNVNGTPARQMRPTRKGRRRANPTSVFAVDNSSHTQIVAQPPPSSGYQSQNASGSSNSNSPVERSSNCMTTHPNSQMPLQIANPMYSTHLNGPSTSAVATFESNVRLGHCRRTKSPASEIRTKTLQNPNYSTSLSHHPESSYDGSKSSVPRTNPRCSGRLSLGGFPVNAISKSSFNDDHEPECSTVVATPARTTCDADQNDENQKQNGIWTPVEIRPPVPDHGRQPVRKNEQNTSPTQNPQEIIEQQKREIMRLMRENEELKRHVARNQVRQKRHFQTAKPNSPQKLIDSGASDDSYDSLNSLNDLPSATLEQNTTTRC</sequence>